<name>A0A2R5GEN4_9STRA</name>
<evidence type="ECO:0000256" key="1">
    <source>
        <dbReference type="SAM" id="MobiDB-lite"/>
    </source>
</evidence>
<sequence length="120" mass="13341">MSTEMEKMRMVERPEEPVVMATPVDPSQPQHRAPSAPAYANAAPTPVAAPQRFGGDPRLTMRGVPADLQEKGYYEEERYLGPMSLVVCLLGIWCVICVPIDEREVWKGPDGRKIILSTTM</sequence>
<feature type="compositionally biased region" description="Basic and acidic residues" evidence="1">
    <location>
        <begin position="1"/>
        <end position="16"/>
    </location>
</feature>
<dbReference type="InParanoid" id="A0A2R5GEN4"/>
<feature type="region of interest" description="Disordered" evidence="1">
    <location>
        <begin position="1"/>
        <end position="61"/>
    </location>
</feature>
<organism evidence="2 3">
    <name type="scientific">Hondaea fermentalgiana</name>
    <dbReference type="NCBI Taxonomy" id="2315210"/>
    <lineage>
        <taxon>Eukaryota</taxon>
        <taxon>Sar</taxon>
        <taxon>Stramenopiles</taxon>
        <taxon>Bigyra</taxon>
        <taxon>Labyrinthulomycetes</taxon>
        <taxon>Thraustochytrida</taxon>
        <taxon>Thraustochytriidae</taxon>
        <taxon>Hondaea</taxon>
    </lineage>
</organism>
<evidence type="ECO:0000313" key="2">
    <source>
        <dbReference type="EMBL" id="GBG26274.1"/>
    </source>
</evidence>
<evidence type="ECO:0000313" key="3">
    <source>
        <dbReference type="Proteomes" id="UP000241890"/>
    </source>
</evidence>
<protein>
    <submittedName>
        <fullName evidence="2">Uncharacterized protein</fullName>
    </submittedName>
</protein>
<proteinExistence type="predicted"/>
<accession>A0A2R5GEN4</accession>
<dbReference type="Proteomes" id="UP000241890">
    <property type="component" value="Unassembled WGS sequence"/>
</dbReference>
<reference evidence="2 3" key="1">
    <citation type="submission" date="2017-12" db="EMBL/GenBank/DDBJ databases">
        <title>Sequencing, de novo assembly and annotation of complete genome of a new Thraustochytrid species, strain FCC1311.</title>
        <authorList>
            <person name="Sedici K."/>
            <person name="Godart F."/>
            <person name="Aiese Cigliano R."/>
            <person name="Sanseverino W."/>
            <person name="Barakat M."/>
            <person name="Ortet P."/>
            <person name="Marechal E."/>
            <person name="Cagnac O."/>
            <person name="Amato A."/>
        </authorList>
    </citation>
    <scope>NUCLEOTIDE SEQUENCE [LARGE SCALE GENOMIC DNA]</scope>
</reference>
<gene>
    <name evidence="2" type="ORF">FCC1311_024952</name>
</gene>
<comment type="caution">
    <text evidence="2">The sequence shown here is derived from an EMBL/GenBank/DDBJ whole genome shotgun (WGS) entry which is preliminary data.</text>
</comment>
<feature type="compositionally biased region" description="Low complexity" evidence="1">
    <location>
        <begin position="33"/>
        <end position="50"/>
    </location>
</feature>
<keyword evidence="3" id="KW-1185">Reference proteome</keyword>
<dbReference type="AlphaFoldDB" id="A0A2R5GEN4"/>
<dbReference type="OrthoDB" id="232532at2759"/>
<dbReference type="EMBL" id="BEYU01000019">
    <property type="protein sequence ID" value="GBG26274.1"/>
    <property type="molecule type" value="Genomic_DNA"/>
</dbReference>